<gene>
    <name evidence="23" type="ORF">JMJ56_27950</name>
</gene>
<dbReference type="SUPFAM" id="SSF47384">
    <property type="entry name" value="Homodimeric domain of signal transducing histidine kinase"/>
    <property type="match status" value="1"/>
</dbReference>
<comment type="cofactor">
    <cofactor evidence="2">
        <name>Mn(2+)</name>
        <dbReference type="ChEBI" id="CHEBI:29035"/>
    </cofactor>
</comment>
<dbReference type="SUPFAM" id="SSF55874">
    <property type="entry name" value="ATPase domain of HSP90 chaperone/DNA topoisomerase II/histidine kinase"/>
    <property type="match status" value="1"/>
</dbReference>
<dbReference type="InterPro" id="IPR004358">
    <property type="entry name" value="Sig_transdc_His_kin-like_C"/>
</dbReference>
<keyword evidence="16" id="KW-0346">Stress response</keyword>
<evidence type="ECO:0000256" key="6">
    <source>
        <dbReference type="ARBA" id="ARBA00022475"/>
    </source>
</evidence>
<evidence type="ECO:0000256" key="18">
    <source>
        <dbReference type="ARBA" id="ARBA00023211"/>
    </source>
</evidence>
<evidence type="ECO:0000256" key="8">
    <source>
        <dbReference type="ARBA" id="ARBA00022679"/>
    </source>
</evidence>
<keyword evidence="9" id="KW-0547">Nucleotide-binding</keyword>
<evidence type="ECO:0000256" key="9">
    <source>
        <dbReference type="ARBA" id="ARBA00022741"/>
    </source>
</evidence>
<accession>A0ABS1UAV3</accession>
<dbReference type="GO" id="GO:0016301">
    <property type="term" value="F:kinase activity"/>
    <property type="evidence" value="ECO:0007669"/>
    <property type="project" value="UniProtKB-KW"/>
</dbReference>
<keyword evidence="24" id="KW-1185">Reference proteome</keyword>
<dbReference type="InterPro" id="IPR003594">
    <property type="entry name" value="HATPase_dom"/>
</dbReference>
<dbReference type="CDD" id="cd00082">
    <property type="entry name" value="HisKA"/>
    <property type="match status" value="1"/>
</dbReference>
<dbReference type="Gene3D" id="3.30.565.10">
    <property type="entry name" value="Histidine kinase-like ATPase, C-terminal domain"/>
    <property type="match status" value="1"/>
</dbReference>
<dbReference type="RefSeq" id="WP_202835037.1">
    <property type="nucleotide sequence ID" value="NZ_JAETWB010000037.1"/>
</dbReference>
<dbReference type="PROSITE" id="PS50885">
    <property type="entry name" value="HAMP"/>
    <property type="match status" value="1"/>
</dbReference>
<evidence type="ECO:0000256" key="4">
    <source>
        <dbReference type="ARBA" id="ARBA00004651"/>
    </source>
</evidence>
<keyword evidence="15" id="KW-0902">Two-component regulatory system</keyword>
<dbReference type="InterPro" id="IPR036097">
    <property type="entry name" value="HisK_dim/P_sf"/>
</dbReference>
<evidence type="ECO:0000256" key="12">
    <source>
        <dbReference type="ARBA" id="ARBA00022840"/>
    </source>
</evidence>
<evidence type="ECO:0000259" key="22">
    <source>
        <dbReference type="PROSITE" id="PS50885"/>
    </source>
</evidence>
<protein>
    <recommendedName>
        <fullName evidence="19">Signal transduction histidine-protein kinase/phosphatase MprB</fullName>
        <ecNumber evidence="5">2.7.13.3</ecNumber>
    </recommendedName>
    <alternativeName>
        <fullName evidence="20">Mycobacterial persistence regulator B</fullName>
    </alternativeName>
</protein>
<evidence type="ECO:0000256" key="14">
    <source>
        <dbReference type="ARBA" id="ARBA00022912"/>
    </source>
</evidence>
<dbReference type="PANTHER" id="PTHR44936:SF9">
    <property type="entry name" value="SENSOR PROTEIN CREC"/>
    <property type="match status" value="1"/>
</dbReference>
<keyword evidence="10 23" id="KW-0418">Kinase</keyword>
<reference evidence="23 24" key="1">
    <citation type="submission" date="2021-01" db="EMBL/GenBank/DDBJ databases">
        <title>Belnapia mucosa sp. nov. and Belnapia arida sp. nov., isolated from the Tabernas Desert (Almeria, Spain).</title>
        <authorList>
            <person name="Molina-Menor E."/>
            <person name="Vidal-Verdu A."/>
            <person name="Calonge A."/>
            <person name="Satari L."/>
            <person name="Pereto J."/>
            <person name="Porcar M."/>
        </authorList>
    </citation>
    <scope>NUCLEOTIDE SEQUENCE [LARGE SCALE GENOMIC DNA]</scope>
    <source>
        <strain evidence="23 24">T18</strain>
    </source>
</reference>
<dbReference type="EC" id="2.7.13.3" evidence="5"/>
<keyword evidence="12" id="KW-0067">ATP-binding</keyword>
<keyword evidence="17" id="KW-0843">Virulence</keyword>
<feature type="domain" description="HAMP" evidence="22">
    <location>
        <begin position="229"/>
        <end position="283"/>
    </location>
</feature>
<evidence type="ECO:0000256" key="19">
    <source>
        <dbReference type="ARBA" id="ARBA00040454"/>
    </source>
</evidence>
<evidence type="ECO:0000256" key="11">
    <source>
        <dbReference type="ARBA" id="ARBA00022801"/>
    </source>
</evidence>
<evidence type="ECO:0000256" key="3">
    <source>
        <dbReference type="ARBA" id="ARBA00001946"/>
    </source>
</evidence>
<dbReference type="InterPro" id="IPR003660">
    <property type="entry name" value="HAMP_dom"/>
</dbReference>
<comment type="cofactor">
    <cofactor evidence="3">
        <name>Mg(2+)</name>
        <dbReference type="ChEBI" id="CHEBI:18420"/>
    </cofactor>
</comment>
<evidence type="ECO:0000313" key="23">
    <source>
        <dbReference type="EMBL" id="MBL6081822.1"/>
    </source>
</evidence>
<keyword evidence="14" id="KW-0904">Protein phosphatase</keyword>
<evidence type="ECO:0000259" key="21">
    <source>
        <dbReference type="PROSITE" id="PS50109"/>
    </source>
</evidence>
<dbReference type="Gene3D" id="6.10.340.10">
    <property type="match status" value="1"/>
</dbReference>
<dbReference type="Gene3D" id="1.10.287.130">
    <property type="match status" value="1"/>
</dbReference>
<feature type="domain" description="Histidine kinase" evidence="21">
    <location>
        <begin position="291"/>
        <end position="493"/>
    </location>
</feature>
<evidence type="ECO:0000256" key="10">
    <source>
        <dbReference type="ARBA" id="ARBA00022777"/>
    </source>
</evidence>
<name>A0ABS1UAV3_9PROT</name>
<dbReference type="PRINTS" id="PR00344">
    <property type="entry name" value="BCTRLSENSOR"/>
</dbReference>
<evidence type="ECO:0000256" key="16">
    <source>
        <dbReference type="ARBA" id="ARBA00023016"/>
    </source>
</evidence>
<evidence type="ECO:0000256" key="5">
    <source>
        <dbReference type="ARBA" id="ARBA00012438"/>
    </source>
</evidence>
<comment type="subcellular location">
    <subcellularLocation>
        <location evidence="4">Cell membrane</location>
        <topology evidence="4">Multi-pass membrane protein</topology>
    </subcellularLocation>
</comment>
<dbReference type="PROSITE" id="PS50109">
    <property type="entry name" value="HIS_KIN"/>
    <property type="match status" value="1"/>
</dbReference>
<dbReference type="EMBL" id="JAETWB010000037">
    <property type="protein sequence ID" value="MBL6081822.1"/>
    <property type="molecule type" value="Genomic_DNA"/>
</dbReference>
<sequence length="496" mass="51084">MLALPLSGLWALRLYESALVRQTEAELRAQAAVLVGAWRATRGIAGESLANGLTSRALVTARWRGLDLARDPVLPLAQNARPGPPPLPGPAEAGARLLPVLRDAQAVTLAALRLLDTAGTVVASTGGDTGLSLAGLEEVEAARAGHPLAVLRRRERIATDVPDGISRTAGLRVHLAMPVLDGDRVDAVVMLSRTPATVAQTIAGKLPEIGAVALLLLSLVTVLSVLSSHLITRPLDDVVRAARQVAAGGTARPKPLPAIALREAAELADAIARMTVTLEGRATYVRSLAAHVSHEFKTPLAAIRGAAELLAEHGATMSEEERIGFARSIEDGATRLNRLVRGLLDLARADMATASGRTSLRLAAEAAAERASGLRVTVSGEAEAAISAEAMATVLDSLMSNTLAHAGPGSLVTVAVGDRQGMAEMTVADDGPGFSPANAARAFDPFFTTARERGGTGLGLAIARALVEGAGGCIALTPSDQGAAIRILLPQPPAMP</sequence>
<dbReference type="SMART" id="SM00387">
    <property type="entry name" value="HATPase_c"/>
    <property type="match status" value="1"/>
</dbReference>
<keyword evidence="11" id="KW-0378">Hydrolase</keyword>
<proteinExistence type="predicted"/>
<organism evidence="23 24">
    <name type="scientific">Belnapia arida</name>
    <dbReference type="NCBI Taxonomy" id="2804533"/>
    <lineage>
        <taxon>Bacteria</taxon>
        <taxon>Pseudomonadati</taxon>
        <taxon>Pseudomonadota</taxon>
        <taxon>Alphaproteobacteria</taxon>
        <taxon>Acetobacterales</taxon>
        <taxon>Roseomonadaceae</taxon>
        <taxon>Belnapia</taxon>
    </lineage>
</organism>
<keyword evidence="18" id="KW-0464">Manganese</keyword>
<evidence type="ECO:0000256" key="7">
    <source>
        <dbReference type="ARBA" id="ARBA00022553"/>
    </source>
</evidence>
<dbReference type="InterPro" id="IPR005467">
    <property type="entry name" value="His_kinase_dom"/>
</dbReference>
<evidence type="ECO:0000256" key="20">
    <source>
        <dbReference type="ARBA" id="ARBA00041776"/>
    </source>
</evidence>
<dbReference type="PANTHER" id="PTHR44936">
    <property type="entry name" value="SENSOR PROTEIN CREC"/>
    <property type="match status" value="1"/>
</dbReference>
<evidence type="ECO:0000256" key="13">
    <source>
        <dbReference type="ARBA" id="ARBA00022842"/>
    </source>
</evidence>
<keyword evidence="6" id="KW-1003">Cell membrane</keyword>
<keyword evidence="13" id="KW-0460">Magnesium</keyword>
<evidence type="ECO:0000256" key="17">
    <source>
        <dbReference type="ARBA" id="ARBA00023026"/>
    </source>
</evidence>
<keyword evidence="6" id="KW-0472">Membrane</keyword>
<comment type="caution">
    <text evidence="23">The sequence shown here is derived from an EMBL/GenBank/DDBJ whole genome shotgun (WGS) entry which is preliminary data.</text>
</comment>
<evidence type="ECO:0000256" key="15">
    <source>
        <dbReference type="ARBA" id="ARBA00023012"/>
    </source>
</evidence>
<keyword evidence="7" id="KW-0597">Phosphoprotein</keyword>
<comment type="catalytic activity">
    <reaction evidence="1">
        <text>ATP + protein L-histidine = ADP + protein N-phospho-L-histidine.</text>
        <dbReference type="EC" id="2.7.13.3"/>
    </reaction>
</comment>
<dbReference type="SMART" id="SM00388">
    <property type="entry name" value="HisKA"/>
    <property type="match status" value="1"/>
</dbReference>
<dbReference type="InterPro" id="IPR036890">
    <property type="entry name" value="HATPase_C_sf"/>
</dbReference>
<dbReference type="InterPro" id="IPR003661">
    <property type="entry name" value="HisK_dim/P_dom"/>
</dbReference>
<evidence type="ECO:0000256" key="1">
    <source>
        <dbReference type="ARBA" id="ARBA00000085"/>
    </source>
</evidence>
<dbReference type="InterPro" id="IPR050980">
    <property type="entry name" value="2C_sensor_his_kinase"/>
</dbReference>
<evidence type="ECO:0000256" key="2">
    <source>
        <dbReference type="ARBA" id="ARBA00001936"/>
    </source>
</evidence>
<dbReference type="Pfam" id="PF02518">
    <property type="entry name" value="HATPase_c"/>
    <property type="match status" value="1"/>
</dbReference>
<dbReference type="Proteomes" id="UP000660885">
    <property type="component" value="Unassembled WGS sequence"/>
</dbReference>
<dbReference type="Pfam" id="PF00512">
    <property type="entry name" value="HisKA"/>
    <property type="match status" value="1"/>
</dbReference>
<keyword evidence="8" id="KW-0808">Transferase</keyword>
<evidence type="ECO:0000313" key="24">
    <source>
        <dbReference type="Proteomes" id="UP000660885"/>
    </source>
</evidence>